<evidence type="ECO:0000256" key="1">
    <source>
        <dbReference type="SAM" id="MobiDB-lite"/>
    </source>
</evidence>
<dbReference type="EMBL" id="MU866006">
    <property type="protein sequence ID" value="KAK4442792.1"/>
    <property type="molecule type" value="Genomic_DNA"/>
</dbReference>
<organism evidence="3 4">
    <name type="scientific">Podospora aff. communis PSN243</name>
    <dbReference type="NCBI Taxonomy" id="3040156"/>
    <lineage>
        <taxon>Eukaryota</taxon>
        <taxon>Fungi</taxon>
        <taxon>Dikarya</taxon>
        <taxon>Ascomycota</taxon>
        <taxon>Pezizomycotina</taxon>
        <taxon>Sordariomycetes</taxon>
        <taxon>Sordariomycetidae</taxon>
        <taxon>Sordariales</taxon>
        <taxon>Podosporaceae</taxon>
        <taxon>Podospora</taxon>
    </lineage>
</organism>
<sequence length="436" mass="48590">MSGIRKWVRNKANKLRKEPALDGPEERPPAQPFLPTPFFSPSNQPGNYGLFATLPRELRRQILVDAFGGQALHMHLSYSHALVRKTTSASSAPAVSSSGRRRHCGLFSELVPDHSSPKKWQWFGCVCHRRGDYSESEREQRYAAGQVLQTVEPCDDDCLEERSEPVMCICPTAEGGSASCFVGVMGWLLSCQEAYVEGIDVLYGTNTFHISSLDLQLSLPQLVPPDHLARITSLELLWKLNDINQARTVKAKNHAMALWQDPPRPVDSPLHALRASVPETFPHLRRLYVSFQCHLDPPFGRSAVDGDIITEVETIFLGPVEDMVRILHHRAGPKVEINVAIQRGAWRVLLSKYMTLLGTGLRAESADLVMRGRFWKALGPATVGSLGSGESETSSAKGNDSLGYWICGGWDDMKHHHDYWINSSWGSYWNGMGTTF</sequence>
<evidence type="ECO:0000313" key="4">
    <source>
        <dbReference type="Proteomes" id="UP001321760"/>
    </source>
</evidence>
<evidence type="ECO:0000259" key="2">
    <source>
        <dbReference type="Pfam" id="PF24864"/>
    </source>
</evidence>
<evidence type="ECO:0000313" key="3">
    <source>
        <dbReference type="EMBL" id="KAK4442792.1"/>
    </source>
</evidence>
<comment type="caution">
    <text evidence="3">The sequence shown here is derived from an EMBL/GenBank/DDBJ whole genome shotgun (WGS) entry which is preliminary data.</text>
</comment>
<feature type="region of interest" description="Disordered" evidence="1">
    <location>
        <begin position="1"/>
        <end position="32"/>
    </location>
</feature>
<feature type="domain" description="DUF7730" evidence="2">
    <location>
        <begin position="154"/>
        <end position="252"/>
    </location>
</feature>
<accession>A0AAV9G5Y6</accession>
<protein>
    <recommendedName>
        <fullName evidence="2">DUF7730 domain-containing protein</fullName>
    </recommendedName>
</protein>
<dbReference type="PANTHER" id="PTHR38790">
    <property type="entry name" value="2EXR DOMAIN-CONTAINING PROTEIN-RELATED"/>
    <property type="match status" value="1"/>
</dbReference>
<feature type="compositionally biased region" description="Basic residues" evidence="1">
    <location>
        <begin position="1"/>
        <end position="14"/>
    </location>
</feature>
<dbReference type="Proteomes" id="UP001321760">
    <property type="component" value="Unassembled WGS sequence"/>
</dbReference>
<dbReference type="PANTHER" id="PTHR38790:SF4">
    <property type="entry name" value="2EXR DOMAIN-CONTAINING PROTEIN"/>
    <property type="match status" value="1"/>
</dbReference>
<dbReference type="InterPro" id="IPR056632">
    <property type="entry name" value="DUF7730"/>
</dbReference>
<feature type="compositionally biased region" description="Basic and acidic residues" evidence="1">
    <location>
        <begin position="15"/>
        <end position="28"/>
    </location>
</feature>
<dbReference type="Pfam" id="PF24864">
    <property type="entry name" value="DUF7730"/>
    <property type="match status" value="1"/>
</dbReference>
<keyword evidence="4" id="KW-1185">Reference proteome</keyword>
<proteinExistence type="predicted"/>
<reference evidence="3" key="2">
    <citation type="submission" date="2023-05" db="EMBL/GenBank/DDBJ databases">
        <authorList>
            <consortium name="Lawrence Berkeley National Laboratory"/>
            <person name="Steindorff A."/>
            <person name="Hensen N."/>
            <person name="Bonometti L."/>
            <person name="Westerberg I."/>
            <person name="Brannstrom I.O."/>
            <person name="Guillou S."/>
            <person name="Cros-Aarteil S."/>
            <person name="Calhoun S."/>
            <person name="Haridas S."/>
            <person name="Kuo A."/>
            <person name="Mondo S."/>
            <person name="Pangilinan J."/>
            <person name="Riley R."/>
            <person name="Labutti K."/>
            <person name="Andreopoulos B."/>
            <person name="Lipzen A."/>
            <person name="Chen C."/>
            <person name="Yanf M."/>
            <person name="Daum C."/>
            <person name="Ng V."/>
            <person name="Clum A."/>
            <person name="Ohm R."/>
            <person name="Martin F."/>
            <person name="Silar P."/>
            <person name="Natvig D."/>
            <person name="Lalanne C."/>
            <person name="Gautier V."/>
            <person name="Ament-Velasquez S.L."/>
            <person name="Kruys A."/>
            <person name="Hutchinson M.I."/>
            <person name="Powell A.J."/>
            <person name="Barry K."/>
            <person name="Miller A.N."/>
            <person name="Grigoriev I.V."/>
            <person name="Debuchy R."/>
            <person name="Gladieux P."/>
            <person name="Thoren M.H."/>
            <person name="Johannesson H."/>
        </authorList>
    </citation>
    <scope>NUCLEOTIDE SEQUENCE</scope>
    <source>
        <strain evidence="3">PSN243</strain>
    </source>
</reference>
<name>A0AAV9G5Y6_9PEZI</name>
<gene>
    <name evidence="3" type="ORF">QBC34DRAFT_386897</name>
</gene>
<reference evidence="3" key="1">
    <citation type="journal article" date="2023" name="Mol. Phylogenet. Evol.">
        <title>Genome-scale phylogeny and comparative genomics of the fungal order Sordariales.</title>
        <authorList>
            <person name="Hensen N."/>
            <person name="Bonometti L."/>
            <person name="Westerberg I."/>
            <person name="Brannstrom I.O."/>
            <person name="Guillou S."/>
            <person name="Cros-Aarteil S."/>
            <person name="Calhoun S."/>
            <person name="Haridas S."/>
            <person name="Kuo A."/>
            <person name="Mondo S."/>
            <person name="Pangilinan J."/>
            <person name="Riley R."/>
            <person name="LaButti K."/>
            <person name="Andreopoulos B."/>
            <person name="Lipzen A."/>
            <person name="Chen C."/>
            <person name="Yan M."/>
            <person name="Daum C."/>
            <person name="Ng V."/>
            <person name="Clum A."/>
            <person name="Steindorff A."/>
            <person name="Ohm R.A."/>
            <person name="Martin F."/>
            <person name="Silar P."/>
            <person name="Natvig D.O."/>
            <person name="Lalanne C."/>
            <person name="Gautier V."/>
            <person name="Ament-Velasquez S.L."/>
            <person name="Kruys A."/>
            <person name="Hutchinson M.I."/>
            <person name="Powell A.J."/>
            <person name="Barry K."/>
            <person name="Miller A.N."/>
            <person name="Grigoriev I.V."/>
            <person name="Debuchy R."/>
            <person name="Gladieux P."/>
            <person name="Hiltunen Thoren M."/>
            <person name="Johannesson H."/>
        </authorList>
    </citation>
    <scope>NUCLEOTIDE SEQUENCE</scope>
    <source>
        <strain evidence="3">PSN243</strain>
    </source>
</reference>
<dbReference type="AlphaFoldDB" id="A0AAV9G5Y6"/>